<keyword evidence="4 5" id="KW-0472">Membrane</keyword>
<dbReference type="Proteomes" id="UP001155079">
    <property type="component" value="Unassembled WGS sequence"/>
</dbReference>
<evidence type="ECO:0000256" key="5">
    <source>
        <dbReference type="HAMAP-Rule" id="MF_00445"/>
    </source>
</evidence>
<evidence type="ECO:0000313" key="9">
    <source>
        <dbReference type="EMBL" id="MCO5956026.1"/>
    </source>
</evidence>
<dbReference type="GO" id="GO:0042773">
    <property type="term" value="P:ATP synthesis coupled electron transport"/>
    <property type="evidence" value="ECO:0007669"/>
    <property type="project" value="InterPro"/>
</dbReference>
<reference evidence="9 10" key="1">
    <citation type="submission" date="2022-06" db="EMBL/GenBank/DDBJ databases">
        <authorList>
            <person name="Sun Q."/>
        </authorList>
    </citation>
    <scope>NUCLEOTIDE SEQUENCE</scope>
    <source>
        <strain evidence="9">S101</strain>
        <strain evidence="8 10">S153</strain>
    </source>
</reference>
<comment type="similarity">
    <text evidence="5">Belongs to the complex I subunit 2 family.</text>
</comment>
<comment type="catalytic activity">
    <reaction evidence="5">
        <text>a quinone + NADH + 5 H(+)(in) = a quinol + NAD(+) + 4 H(+)(out)</text>
        <dbReference type="Rhea" id="RHEA:57888"/>
        <dbReference type="ChEBI" id="CHEBI:15378"/>
        <dbReference type="ChEBI" id="CHEBI:24646"/>
        <dbReference type="ChEBI" id="CHEBI:57540"/>
        <dbReference type="ChEBI" id="CHEBI:57945"/>
        <dbReference type="ChEBI" id="CHEBI:132124"/>
    </reaction>
</comment>
<keyword evidence="10" id="KW-1185">Reference proteome</keyword>
<keyword evidence="5" id="KW-1278">Translocase</keyword>
<feature type="transmembrane region" description="Helical" evidence="5">
    <location>
        <begin position="446"/>
        <end position="464"/>
    </location>
</feature>
<gene>
    <name evidence="5 9" type="primary">nuoN</name>
    <name evidence="8" type="ORF">NBH20_02480</name>
    <name evidence="9" type="ORF">NBH21_04510</name>
</gene>
<evidence type="ECO:0000256" key="1">
    <source>
        <dbReference type="ARBA" id="ARBA00004127"/>
    </source>
</evidence>
<keyword evidence="5" id="KW-0520">NAD</keyword>
<dbReference type="EMBL" id="JAMQAY010000001">
    <property type="protein sequence ID" value="MCM2400006.1"/>
    <property type="molecule type" value="Genomic_DNA"/>
</dbReference>
<dbReference type="NCBIfam" id="TIGR01770">
    <property type="entry name" value="NDH_I_N"/>
    <property type="match status" value="1"/>
</dbReference>
<protein>
    <recommendedName>
        <fullName evidence="5">NADH-quinone oxidoreductase subunit N</fullName>
        <ecNumber evidence="5">7.1.1.-</ecNumber>
    </recommendedName>
    <alternativeName>
        <fullName evidence="5">NADH dehydrogenase I subunit N</fullName>
    </alternativeName>
    <alternativeName>
        <fullName evidence="5">NDH-1 subunit N</fullName>
    </alternativeName>
</protein>
<dbReference type="GO" id="GO:0005886">
    <property type="term" value="C:plasma membrane"/>
    <property type="evidence" value="ECO:0007669"/>
    <property type="project" value="UniProtKB-SubCell"/>
</dbReference>
<name>A0AAJ1BTX2_9HYPH</name>
<comment type="subunit">
    <text evidence="5">NDH-1 is composed of 14 different subunits. Subunits NuoA, H, J, K, L, M, N constitute the membrane sector of the complex.</text>
</comment>
<feature type="transmembrane region" description="Helical" evidence="5">
    <location>
        <begin position="370"/>
        <end position="392"/>
    </location>
</feature>
<accession>A0AAJ1BTX2</accession>
<feature type="transmembrane region" description="Helical" evidence="5">
    <location>
        <begin position="239"/>
        <end position="261"/>
    </location>
</feature>
<sequence length="481" mass="50872">MTAETLLASLHLVTPELILAVGALALLMIGVFAGEKSATTVTGLAVALLIISGVWLVLVPTEGSAFGGAYVADGYARFMKVLALIGSITAMIMAVGHARFDHLDKFEFPVLLVLATLGVMLMISANNLISLYLSLELQSLALYVVAAINRDSLRSTEAGLKYFVLGALSSGMLLYGMSLVYGFTGNIGFAEIAGVLANGGASLGVVFGLVFVLAGLAFKISAVPFHMWTPDVYEGAPTPVTAFLAAAPKIGAMAILVRIVIDAFQPIFDQWQQIIVFISIASMLLGSFAAIGQRNIKRLMAYSSIGHMGYALVGLAAGNETGVTGVIVYMMIYLFMTLGTFACIMAMRRKEGGNVENIDDLAGLSTTKPFMAFVLTALMFSLAGIPPLAGFFGKYFVFVAAIEAKLYALAIIGVLSSVVGCFYYLRVVKVMWFDEAKGEFTRIAGELRLVFGLSGLFVVGYVLFGGPLGTAAEAAAKTLFN</sequence>
<keyword evidence="3 5" id="KW-1133">Transmembrane helix</keyword>
<dbReference type="NCBIfam" id="NF004440">
    <property type="entry name" value="PRK05777.1-3"/>
    <property type="match status" value="1"/>
</dbReference>
<dbReference type="PANTHER" id="PTHR22773">
    <property type="entry name" value="NADH DEHYDROGENASE"/>
    <property type="match status" value="1"/>
</dbReference>
<feature type="domain" description="NADH:quinone oxidoreductase/Mrp antiporter transmembrane" evidence="7">
    <location>
        <begin position="125"/>
        <end position="419"/>
    </location>
</feature>
<feature type="transmembrane region" description="Helical" evidence="5">
    <location>
        <begin position="160"/>
        <end position="183"/>
    </location>
</feature>
<dbReference type="Proteomes" id="UP001155380">
    <property type="component" value="Unassembled WGS sequence"/>
</dbReference>
<dbReference type="GO" id="GO:0012505">
    <property type="term" value="C:endomembrane system"/>
    <property type="evidence" value="ECO:0007669"/>
    <property type="project" value="UniProtKB-SubCell"/>
</dbReference>
<feature type="transmembrane region" description="Helical" evidence="5">
    <location>
        <begin position="195"/>
        <end position="218"/>
    </location>
</feature>
<keyword evidence="9" id="KW-0560">Oxidoreductase</keyword>
<dbReference type="EMBL" id="JAMXLX010000001">
    <property type="protein sequence ID" value="MCO5956026.1"/>
    <property type="molecule type" value="Genomic_DNA"/>
</dbReference>
<evidence type="ECO:0000313" key="11">
    <source>
        <dbReference type="Proteomes" id="UP001155380"/>
    </source>
</evidence>
<keyword evidence="5" id="KW-0874">Quinone</keyword>
<feature type="transmembrane region" description="Helical" evidence="5">
    <location>
        <begin position="78"/>
        <end position="96"/>
    </location>
</feature>
<keyword evidence="5" id="KW-0813">Transport</keyword>
<dbReference type="InterPro" id="IPR010096">
    <property type="entry name" value="NADH-Q_OxRdtase_suN/2"/>
</dbReference>
<feature type="transmembrane region" description="Helical" evidence="5">
    <location>
        <begin position="404"/>
        <end position="425"/>
    </location>
</feature>
<evidence type="ECO:0000256" key="3">
    <source>
        <dbReference type="ARBA" id="ARBA00022989"/>
    </source>
</evidence>
<dbReference type="InterPro" id="IPR001750">
    <property type="entry name" value="ND/Mrp_TM"/>
</dbReference>
<feature type="transmembrane region" description="Helical" evidence="5">
    <location>
        <begin position="323"/>
        <end position="344"/>
    </location>
</feature>
<keyword evidence="5" id="KW-1003">Cell membrane</keyword>
<organism evidence="9 11">
    <name type="scientific">Ciceribacter sichuanensis</name>
    <dbReference type="NCBI Taxonomy" id="2949647"/>
    <lineage>
        <taxon>Bacteria</taxon>
        <taxon>Pseudomonadati</taxon>
        <taxon>Pseudomonadota</taxon>
        <taxon>Alphaproteobacteria</taxon>
        <taxon>Hyphomicrobiales</taxon>
        <taxon>Rhizobiaceae</taxon>
        <taxon>Ciceribacter</taxon>
    </lineage>
</organism>
<evidence type="ECO:0000313" key="8">
    <source>
        <dbReference type="EMBL" id="MCM2400006.1"/>
    </source>
</evidence>
<feature type="transmembrane region" description="Helical" evidence="5">
    <location>
        <begin position="273"/>
        <end position="292"/>
    </location>
</feature>
<dbReference type="AlphaFoldDB" id="A0AAJ1BTX2"/>
<evidence type="ECO:0000256" key="6">
    <source>
        <dbReference type="RuleBase" id="RU000320"/>
    </source>
</evidence>
<dbReference type="GO" id="GO:0008137">
    <property type="term" value="F:NADH dehydrogenase (ubiquinone) activity"/>
    <property type="evidence" value="ECO:0007669"/>
    <property type="project" value="InterPro"/>
</dbReference>
<dbReference type="HAMAP" id="MF_00445">
    <property type="entry name" value="NDH1_NuoN_1"/>
    <property type="match status" value="1"/>
</dbReference>
<feature type="transmembrane region" description="Helical" evidence="5">
    <location>
        <begin position="12"/>
        <end position="33"/>
    </location>
</feature>
<dbReference type="EC" id="7.1.1.-" evidence="5"/>
<dbReference type="RefSeq" id="WP_250912717.1">
    <property type="nucleotide sequence ID" value="NZ_JAMQAY010000001.1"/>
</dbReference>
<comment type="subcellular location">
    <subcellularLocation>
        <location evidence="5">Cell membrane</location>
        <topology evidence="5">Multi-pass membrane protein</topology>
    </subcellularLocation>
    <subcellularLocation>
        <location evidence="1">Endomembrane system</location>
        <topology evidence="1">Multi-pass membrane protein</topology>
    </subcellularLocation>
    <subcellularLocation>
        <location evidence="6">Membrane</location>
        <topology evidence="6">Multi-pass membrane protein</topology>
    </subcellularLocation>
</comment>
<comment type="function">
    <text evidence="5">NDH-1 shuttles electrons from NADH, via FMN and iron-sulfur (Fe-S) centers, to quinones in the respiratory chain. The immediate electron acceptor for the enzyme in this species is believed to be ubiquinone. Couples the redox reaction to proton translocation (for every two electrons transferred, four hydrogen ions are translocated across the cytoplasmic membrane), and thus conserves the redox energy in a proton gradient.</text>
</comment>
<feature type="transmembrane region" description="Helical" evidence="5">
    <location>
        <begin position="40"/>
        <end position="58"/>
    </location>
</feature>
<proteinExistence type="inferred from homology"/>
<evidence type="ECO:0000256" key="2">
    <source>
        <dbReference type="ARBA" id="ARBA00022692"/>
    </source>
</evidence>
<evidence type="ECO:0000313" key="10">
    <source>
        <dbReference type="Proteomes" id="UP001155079"/>
    </source>
</evidence>
<dbReference type="Pfam" id="PF00361">
    <property type="entry name" value="Proton_antipo_M"/>
    <property type="match status" value="1"/>
</dbReference>
<feature type="transmembrane region" description="Helical" evidence="5">
    <location>
        <begin position="299"/>
        <end position="317"/>
    </location>
</feature>
<dbReference type="GO" id="GO:0050136">
    <property type="term" value="F:NADH dehydrogenase (quinone) (non-electrogenic) activity"/>
    <property type="evidence" value="ECO:0007669"/>
    <property type="project" value="UniProtKB-UniRule"/>
</dbReference>
<keyword evidence="2 5" id="KW-0812">Transmembrane</keyword>
<evidence type="ECO:0000256" key="4">
    <source>
        <dbReference type="ARBA" id="ARBA00023136"/>
    </source>
</evidence>
<dbReference type="GO" id="GO:0048038">
    <property type="term" value="F:quinone binding"/>
    <property type="evidence" value="ECO:0007669"/>
    <property type="project" value="UniProtKB-KW"/>
</dbReference>
<feature type="transmembrane region" description="Helical" evidence="5">
    <location>
        <begin position="108"/>
        <end position="125"/>
    </location>
</feature>
<keyword evidence="5" id="KW-0830">Ubiquinone</keyword>
<comment type="caution">
    <text evidence="9">The sequence shown here is derived from an EMBL/GenBank/DDBJ whole genome shotgun (WGS) entry which is preliminary data.</text>
</comment>
<evidence type="ECO:0000259" key="7">
    <source>
        <dbReference type="Pfam" id="PF00361"/>
    </source>
</evidence>